<gene>
    <name evidence="6" type="ORF">LHA26_06765</name>
</gene>
<feature type="transmembrane region" description="Helical" evidence="5">
    <location>
        <begin position="52"/>
        <end position="69"/>
    </location>
</feature>
<keyword evidence="7" id="KW-1185">Reference proteome</keyword>
<keyword evidence="3 5" id="KW-1133">Transmembrane helix</keyword>
<keyword evidence="4 5" id="KW-0472">Membrane</keyword>
<dbReference type="PANTHER" id="PTHR35814">
    <property type="match status" value="1"/>
</dbReference>
<dbReference type="Gene3D" id="1.20.120.550">
    <property type="entry name" value="Membrane associated eicosanoid/glutathione metabolism-like domain"/>
    <property type="match status" value="1"/>
</dbReference>
<feature type="transmembrane region" description="Helical" evidence="5">
    <location>
        <begin position="75"/>
        <end position="93"/>
    </location>
</feature>
<evidence type="ECO:0000313" key="6">
    <source>
        <dbReference type="EMBL" id="USI74150.1"/>
    </source>
</evidence>
<dbReference type="RefSeq" id="WP_252167955.1">
    <property type="nucleotide sequence ID" value="NZ_CP084930.1"/>
</dbReference>
<dbReference type="Proteomes" id="UP001056937">
    <property type="component" value="Chromosome 1"/>
</dbReference>
<comment type="subcellular location">
    <subcellularLocation>
        <location evidence="1">Membrane</location>
    </subcellularLocation>
</comment>
<dbReference type="InterPro" id="IPR023352">
    <property type="entry name" value="MAPEG-like_dom_sf"/>
</dbReference>
<evidence type="ECO:0000256" key="3">
    <source>
        <dbReference type="ARBA" id="ARBA00022989"/>
    </source>
</evidence>
<evidence type="ECO:0000256" key="1">
    <source>
        <dbReference type="ARBA" id="ARBA00004370"/>
    </source>
</evidence>
<reference evidence="6" key="1">
    <citation type="journal article" date="2022" name="Toxins">
        <title>Genomic Analysis of Sphingopyxis sp. USTB-05 for Biodegrading Cyanobacterial Hepatotoxins.</title>
        <authorList>
            <person name="Liu C."/>
            <person name="Xu Q."/>
            <person name="Zhao Z."/>
            <person name="Zhang H."/>
            <person name="Liu X."/>
            <person name="Yin C."/>
            <person name="Liu Y."/>
            <person name="Yan H."/>
        </authorList>
    </citation>
    <scope>NUCLEOTIDE SEQUENCE</scope>
    <source>
        <strain evidence="6">NBD5</strain>
    </source>
</reference>
<evidence type="ECO:0000256" key="2">
    <source>
        <dbReference type="ARBA" id="ARBA00022692"/>
    </source>
</evidence>
<dbReference type="EMBL" id="CP084930">
    <property type="protein sequence ID" value="USI74150.1"/>
    <property type="molecule type" value="Genomic_DNA"/>
</dbReference>
<evidence type="ECO:0000313" key="7">
    <source>
        <dbReference type="Proteomes" id="UP001056937"/>
    </source>
</evidence>
<feature type="transmembrane region" description="Helical" evidence="5">
    <location>
        <begin position="6"/>
        <end position="23"/>
    </location>
</feature>
<proteinExistence type="predicted"/>
<dbReference type="InterPro" id="IPR001129">
    <property type="entry name" value="Membr-assoc_MAPEG"/>
</dbReference>
<dbReference type="SUPFAM" id="SSF161084">
    <property type="entry name" value="MAPEG domain-like"/>
    <property type="match status" value="1"/>
</dbReference>
<evidence type="ECO:0000256" key="5">
    <source>
        <dbReference type="SAM" id="Phobius"/>
    </source>
</evidence>
<feature type="transmembrane region" description="Helical" evidence="5">
    <location>
        <begin position="105"/>
        <end position="128"/>
    </location>
</feature>
<keyword evidence="2 5" id="KW-0812">Transmembrane</keyword>
<organism evidence="6 7">
    <name type="scientific">Sphingomonas morindae</name>
    <dbReference type="NCBI Taxonomy" id="1541170"/>
    <lineage>
        <taxon>Bacteria</taxon>
        <taxon>Pseudomonadati</taxon>
        <taxon>Pseudomonadota</taxon>
        <taxon>Alphaproteobacteria</taxon>
        <taxon>Sphingomonadales</taxon>
        <taxon>Sphingomonadaceae</taxon>
        <taxon>Sphingomonas</taxon>
    </lineage>
</organism>
<evidence type="ECO:0000256" key="4">
    <source>
        <dbReference type="ARBA" id="ARBA00023136"/>
    </source>
</evidence>
<accession>A0ABY4XBS6</accession>
<sequence>MLPVSLTLAAALGLLSLWLAFRLSRMRMAGKVMIGDGGDPRLAARMRAHANFVEYSPFVLALVVLIELAGAPRRALWLVAALYVVARVAHAFGMDNPRRNAARAGGALVTWLVLLGLSLWAIVIASHAPGATGHVTLF</sequence>
<name>A0ABY4XBS6_9SPHN</name>
<dbReference type="Pfam" id="PF01124">
    <property type="entry name" value="MAPEG"/>
    <property type="match status" value="1"/>
</dbReference>
<protein>
    <submittedName>
        <fullName evidence="6">MAPEG family protein</fullName>
    </submittedName>
</protein>
<dbReference type="PANTHER" id="PTHR35814:SF1">
    <property type="entry name" value="GLUTATHIONE S-TRANSFERASE-RELATED"/>
    <property type="match status" value="1"/>
</dbReference>